<accession>A0A3L7J3R8</accession>
<evidence type="ECO:0000313" key="3">
    <source>
        <dbReference type="EMBL" id="RLQ85296.1"/>
    </source>
</evidence>
<evidence type="ECO:0000259" key="1">
    <source>
        <dbReference type="Pfam" id="PF01408"/>
    </source>
</evidence>
<dbReference type="AlphaFoldDB" id="A0A3L7J3R8"/>
<proteinExistence type="predicted"/>
<sequence>MKKTKIGLIGYGEIGRAHAAALAQITESELTAIADPSQAAIKAAESSGTKAIADYRELLADPEIEAVVIATPDHLHGEPAIAAAAAGKHILLEKPIAPTIEQSLKIRQAADEAGVKLMIGHTLRFFPEYQFAKERAASGDLGRLVSVFARRTNIITQSRRIQGRISVLGFLGVHDFDVLRWVVGAEPVRIFCENATSVTHGYDVEDETFTTIRFDNGVVACLHCGWFVPENHPSGFDFKLDITGDKGIVNLDFANAVTTLHGTGGTKQPLLTPALVNENRAFVTALRQDASVPVSADDGMAAVAMVNAAEQSARTGKPVDLDADAWR</sequence>
<dbReference type="Gene3D" id="3.30.360.10">
    <property type="entry name" value="Dihydrodipicolinate Reductase, domain 2"/>
    <property type="match status" value="1"/>
</dbReference>
<reference evidence="3 4" key="1">
    <citation type="submission" date="2018-10" db="EMBL/GenBank/DDBJ databases">
        <title>Notoacmeibacter sp. M2BS9Y-3-1, whole genome shotgun sequence.</title>
        <authorList>
            <person name="Tuo L."/>
        </authorList>
    </citation>
    <scope>NUCLEOTIDE SEQUENCE [LARGE SCALE GENOMIC DNA]</scope>
    <source>
        <strain evidence="3 4">M2BS9Y-3-1</strain>
    </source>
</reference>
<feature type="domain" description="Gfo/Idh/MocA-like oxidoreductase N-terminal" evidence="1">
    <location>
        <begin position="5"/>
        <end position="121"/>
    </location>
</feature>
<organism evidence="3 4">
    <name type="scientific">Notoacmeibacter ruber</name>
    <dbReference type="NCBI Taxonomy" id="2670375"/>
    <lineage>
        <taxon>Bacteria</taxon>
        <taxon>Pseudomonadati</taxon>
        <taxon>Pseudomonadota</taxon>
        <taxon>Alphaproteobacteria</taxon>
        <taxon>Hyphomicrobiales</taxon>
        <taxon>Notoacmeibacteraceae</taxon>
        <taxon>Notoacmeibacter</taxon>
    </lineage>
</organism>
<dbReference type="Pfam" id="PF01408">
    <property type="entry name" value="GFO_IDH_MocA"/>
    <property type="match status" value="1"/>
</dbReference>
<dbReference type="GO" id="GO:0000166">
    <property type="term" value="F:nucleotide binding"/>
    <property type="evidence" value="ECO:0007669"/>
    <property type="project" value="InterPro"/>
</dbReference>
<dbReference type="SUPFAM" id="SSF51735">
    <property type="entry name" value="NAD(P)-binding Rossmann-fold domains"/>
    <property type="match status" value="1"/>
</dbReference>
<dbReference type="Gene3D" id="3.40.50.720">
    <property type="entry name" value="NAD(P)-binding Rossmann-like Domain"/>
    <property type="match status" value="1"/>
</dbReference>
<dbReference type="PANTHER" id="PTHR43377">
    <property type="entry name" value="BILIVERDIN REDUCTASE A"/>
    <property type="match status" value="1"/>
</dbReference>
<dbReference type="RefSeq" id="WP_121646713.1">
    <property type="nucleotide sequence ID" value="NZ_RCWN01000002.1"/>
</dbReference>
<dbReference type="SUPFAM" id="SSF55347">
    <property type="entry name" value="Glyceraldehyde-3-phosphate dehydrogenase-like, C-terminal domain"/>
    <property type="match status" value="1"/>
</dbReference>
<dbReference type="InterPro" id="IPR036291">
    <property type="entry name" value="NAD(P)-bd_dom_sf"/>
</dbReference>
<evidence type="ECO:0000259" key="2">
    <source>
        <dbReference type="Pfam" id="PF22725"/>
    </source>
</evidence>
<dbReference type="Proteomes" id="UP000281094">
    <property type="component" value="Unassembled WGS sequence"/>
</dbReference>
<dbReference type="PANTHER" id="PTHR43377:SF1">
    <property type="entry name" value="BILIVERDIN REDUCTASE A"/>
    <property type="match status" value="1"/>
</dbReference>
<protein>
    <submittedName>
        <fullName evidence="3">Gfo/Idh/MocA family oxidoreductase</fullName>
    </submittedName>
</protein>
<evidence type="ECO:0000313" key="4">
    <source>
        <dbReference type="Proteomes" id="UP000281094"/>
    </source>
</evidence>
<name>A0A3L7J3R8_9HYPH</name>
<dbReference type="EMBL" id="RCWN01000002">
    <property type="protein sequence ID" value="RLQ85296.1"/>
    <property type="molecule type" value="Genomic_DNA"/>
</dbReference>
<feature type="domain" description="GFO/IDH/MocA-like oxidoreductase" evidence="2">
    <location>
        <begin position="129"/>
        <end position="249"/>
    </location>
</feature>
<keyword evidence="4" id="KW-1185">Reference proteome</keyword>
<dbReference type="Pfam" id="PF22725">
    <property type="entry name" value="GFO_IDH_MocA_C3"/>
    <property type="match status" value="1"/>
</dbReference>
<dbReference type="InterPro" id="IPR055170">
    <property type="entry name" value="GFO_IDH_MocA-like_dom"/>
</dbReference>
<dbReference type="InterPro" id="IPR051450">
    <property type="entry name" value="Gfo/Idh/MocA_Oxidoreductases"/>
</dbReference>
<gene>
    <name evidence="3" type="ORF">D8780_15180</name>
</gene>
<comment type="caution">
    <text evidence="3">The sequence shown here is derived from an EMBL/GenBank/DDBJ whole genome shotgun (WGS) entry which is preliminary data.</text>
</comment>
<dbReference type="InterPro" id="IPR000683">
    <property type="entry name" value="Gfo/Idh/MocA-like_OxRdtase_N"/>
</dbReference>